<dbReference type="EMBL" id="CAUYUJ010019782">
    <property type="protein sequence ID" value="CAK0893662.1"/>
    <property type="molecule type" value="Genomic_DNA"/>
</dbReference>
<reference evidence="2" key="1">
    <citation type="submission" date="2023-10" db="EMBL/GenBank/DDBJ databases">
        <authorList>
            <person name="Chen Y."/>
            <person name="Shah S."/>
            <person name="Dougan E. K."/>
            <person name="Thang M."/>
            <person name="Chan C."/>
        </authorList>
    </citation>
    <scope>NUCLEOTIDE SEQUENCE [LARGE SCALE GENOMIC DNA]</scope>
</reference>
<comment type="caution">
    <text evidence="2">The sequence shown here is derived from an EMBL/GenBank/DDBJ whole genome shotgun (WGS) entry which is preliminary data.</text>
</comment>
<accession>A0ABN9X2Z4</accession>
<name>A0ABN9X2Z4_9DINO</name>
<feature type="compositionally biased region" description="Low complexity" evidence="1">
    <location>
        <begin position="236"/>
        <end position="252"/>
    </location>
</feature>
<gene>
    <name evidence="2" type="ORF">PCOR1329_LOCUS72925</name>
</gene>
<evidence type="ECO:0000256" key="1">
    <source>
        <dbReference type="SAM" id="MobiDB-lite"/>
    </source>
</evidence>
<sequence length="459" mass="48477">MAEPTSKPRVLLSILKCNYFEHLEGELLFTAISAGFGRFECERLLKPSGVELMNLPRSANIEVSVLRWCPADQDGERQKQLLYHGLVSLSAVQPTFSRGDGRGGERDLQVWENWLGLFSSDVSLKARIARANEVPGDGGLQRKIPAAAAAAAVHAAWRVRGAAGAAGAAAVRAARGGRGAGAARGWPRGCRGEWLPRRRLRSACSIWTASGRGRLAQQVRGVVSSLGEQQADLGEAAGPPGTPAGDGAPGAPESDVGRLRREAEELQARYQELEHENLRLREHGGGRVDEAPLLALAEEALSRAVCAEPGLPSFDAWLAALGDEERSRLAGSGQGRLLSICRQVSALRSAPAAAGPGQPPGAGRGGVFFYKPVKSDPVDCLLAASLLRLDREPPPALELSRVEPGLYRLGASGPRFRCHIDGGRLMIQADAPTGGEGRPPMEFGDFLAAGPEALTAAAC</sequence>
<protein>
    <submittedName>
        <fullName evidence="2">Uncharacterized protein</fullName>
    </submittedName>
</protein>
<organism evidence="2 3">
    <name type="scientific">Prorocentrum cordatum</name>
    <dbReference type="NCBI Taxonomy" id="2364126"/>
    <lineage>
        <taxon>Eukaryota</taxon>
        <taxon>Sar</taxon>
        <taxon>Alveolata</taxon>
        <taxon>Dinophyceae</taxon>
        <taxon>Prorocentrales</taxon>
        <taxon>Prorocentraceae</taxon>
        <taxon>Prorocentrum</taxon>
    </lineage>
</organism>
<evidence type="ECO:0000313" key="2">
    <source>
        <dbReference type="EMBL" id="CAK0893662.1"/>
    </source>
</evidence>
<keyword evidence="3" id="KW-1185">Reference proteome</keyword>
<evidence type="ECO:0000313" key="3">
    <source>
        <dbReference type="Proteomes" id="UP001189429"/>
    </source>
</evidence>
<dbReference type="Proteomes" id="UP001189429">
    <property type="component" value="Unassembled WGS sequence"/>
</dbReference>
<proteinExistence type="predicted"/>
<feature type="region of interest" description="Disordered" evidence="1">
    <location>
        <begin position="232"/>
        <end position="258"/>
    </location>
</feature>